<name>X0W8I0_9ZZZZ</name>
<protein>
    <recommendedName>
        <fullName evidence="2">Phytoene synthase</fullName>
    </recommendedName>
</protein>
<sequence length="79" mass="9071">MDSDFQYCADHLRNHDYGRYISCLFLGPQLRQAAFAIYAFHNKISQIPALISDPMPGEIRIQWWMDIIKNTATPSGDPV</sequence>
<reference evidence="1" key="1">
    <citation type="journal article" date="2014" name="Front. Microbiol.">
        <title>High frequency of phylogenetically diverse reductive dehalogenase-homologous genes in deep subseafloor sedimentary metagenomes.</title>
        <authorList>
            <person name="Kawai M."/>
            <person name="Futagami T."/>
            <person name="Toyoda A."/>
            <person name="Takaki Y."/>
            <person name="Nishi S."/>
            <person name="Hori S."/>
            <person name="Arai W."/>
            <person name="Tsubouchi T."/>
            <person name="Morono Y."/>
            <person name="Uchiyama I."/>
            <person name="Ito T."/>
            <person name="Fujiyama A."/>
            <person name="Inagaki F."/>
            <person name="Takami H."/>
        </authorList>
    </citation>
    <scope>NUCLEOTIDE SEQUENCE</scope>
    <source>
        <strain evidence="1">Expedition CK06-06</strain>
    </source>
</reference>
<evidence type="ECO:0000313" key="1">
    <source>
        <dbReference type="EMBL" id="GAG19537.1"/>
    </source>
</evidence>
<dbReference type="EMBL" id="BARS01034197">
    <property type="protein sequence ID" value="GAG19537.1"/>
    <property type="molecule type" value="Genomic_DNA"/>
</dbReference>
<dbReference type="SUPFAM" id="SSF48576">
    <property type="entry name" value="Terpenoid synthases"/>
    <property type="match status" value="1"/>
</dbReference>
<gene>
    <name evidence="1" type="ORF">S01H1_52869</name>
</gene>
<dbReference type="InterPro" id="IPR002060">
    <property type="entry name" value="Squ/phyt_synthse"/>
</dbReference>
<feature type="non-terminal residue" evidence="1">
    <location>
        <position position="79"/>
    </location>
</feature>
<dbReference type="InterPro" id="IPR008949">
    <property type="entry name" value="Isoprenoid_synthase_dom_sf"/>
</dbReference>
<dbReference type="Gene3D" id="1.10.600.10">
    <property type="entry name" value="Farnesyl Diphosphate Synthase"/>
    <property type="match status" value="1"/>
</dbReference>
<organism evidence="1">
    <name type="scientific">marine sediment metagenome</name>
    <dbReference type="NCBI Taxonomy" id="412755"/>
    <lineage>
        <taxon>unclassified sequences</taxon>
        <taxon>metagenomes</taxon>
        <taxon>ecological metagenomes</taxon>
    </lineage>
</organism>
<accession>X0W8I0</accession>
<dbReference type="AlphaFoldDB" id="X0W8I0"/>
<comment type="caution">
    <text evidence="1">The sequence shown here is derived from an EMBL/GenBank/DDBJ whole genome shotgun (WGS) entry which is preliminary data.</text>
</comment>
<dbReference type="Pfam" id="PF00494">
    <property type="entry name" value="SQS_PSY"/>
    <property type="match status" value="1"/>
</dbReference>
<proteinExistence type="predicted"/>
<evidence type="ECO:0008006" key="2">
    <source>
        <dbReference type="Google" id="ProtNLM"/>
    </source>
</evidence>